<feature type="region of interest" description="Disordered" evidence="1">
    <location>
        <begin position="186"/>
        <end position="208"/>
    </location>
</feature>
<keyword evidence="2" id="KW-0472">Membrane</keyword>
<dbReference type="EMBL" id="CP031311">
    <property type="protein sequence ID" value="QCC46357.1"/>
    <property type="molecule type" value="Genomic_DNA"/>
</dbReference>
<feature type="transmembrane region" description="Helical" evidence="2">
    <location>
        <begin position="116"/>
        <end position="140"/>
    </location>
</feature>
<evidence type="ECO:0000256" key="2">
    <source>
        <dbReference type="SAM" id="Phobius"/>
    </source>
</evidence>
<feature type="transmembrane region" description="Helical" evidence="2">
    <location>
        <begin position="54"/>
        <end position="72"/>
    </location>
</feature>
<dbReference type="SUPFAM" id="SSF56524">
    <property type="entry name" value="Oxidoreductase molybdopterin-binding domain"/>
    <property type="match status" value="1"/>
</dbReference>
<reference evidence="5 6" key="1">
    <citation type="submission" date="2016-10" db="EMBL/GenBank/DDBJ databases">
        <authorList>
            <person name="de Groot N.N."/>
        </authorList>
    </citation>
    <scope>NUCLEOTIDE SEQUENCE [LARGE SCALE GENOMIC DNA]</scope>
    <source>
        <strain evidence="5 6">CGMCC 1.10331</strain>
    </source>
</reference>
<keyword evidence="2" id="KW-0812">Transmembrane</keyword>
<dbReference type="InterPro" id="IPR000572">
    <property type="entry name" value="OxRdtase_Mopterin-bd_dom"/>
</dbReference>
<evidence type="ECO:0000259" key="3">
    <source>
        <dbReference type="Pfam" id="PF00174"/>
    </source>
</evidence>
<dbReference type="RefSeq" id="WP_103991045.1">
    <property type="nucleotide sequence ID" value="NZ_CP031311.1"/>
</dbReference>
<dbReference type="EMBL" id="FNVN01000001">
    <property type="protein sequence ID" value="SEG02075.1"/>
    <property type="molecule type" value="Genomic_DNA"/>
</dbReference>
<dbReference type="InterPro" id="IPR036374">
    <property type="entry name" value="OxRdtase_Mopterin-bd_sf"/>
</dbReference>
<organism evidence="5 6">
    <name type="scientific">Halobellus limi</name>
    <dbReference type="NCBI Taxonomy" id="699433"/>
    <lineage>
        <taxon>Archaea</taxon>
        <taxon>Methanobacteriati</taxon>
        <taxon>Methanobacteriota</taxon>
        <taxon>Stenosarchaea group</taxon>
        <taxon>Halobacteria</taxon>
        <taxon>Halobacteriales</taxon>
        <taxon>Haloferacaceae</taxon>
        <taxon>Halobellus</taxon>
    </lineage>
</organism>
<keyword evidence="2" id="KW-1133">Transmembrane helix</keyword>
<evidence type="ECO:0000256" key="1">
    <source>
        <dbReference type="SAM" id="MobiDB-lite"/>
    </source>
</evidence>
<keyword evidence="6" id="KW-1185">Reference proteome</keyword>
<evidence type="ECO:0000313" key="5">
    <source>
        <dbReference type="EMBL" id="SEG02075.1"/>
    </source>
</evidence>
<dbReference type="OrthoDB" id="9576at2157"/>
<dbReference type="Proteomes" id="UP000236740">
    <property type="component" value="Unassembled WGS sequence"/>
</dbReference>
<dbReference type="AlphaFoldDB" id="A0A1H5WRV1"/>
<dbReference type="Proteomes" id="UP000296733">
    <property type="component" value="Chromosome"/>
</dbReference>
<dbReference type="KEGG" id="hlm:DV707_00945"/>
<protein>
    <submittedName>
        <fullName evidence="5">Oxidoreductase molybdopterin binding domain-containing protein</fullName>
    </submittedName>
    <submittedName>
        <fullName evidence="4">Sulfite oxidase</fullName>
    </submittedName>
</protein>
<gene>
    <name evidence="4" type="ORF">DV707_00945</name>
    <name evidence="5" type="ORF">SAMN04488133_1372</name>
</gene>
<accession>A0A1H5WRV1</accession>
<evidence type="ECO:0000313" key="6">
    <source>
        <dbReference type="Proteomes" id="UP000236740"/>
    </source>
</evidence>
<feature type="domain" description="Oxidoreductase molybdopterin-binding" evidence="3">
    <location>
        <begin position="217"/>
        <end position="362"/>
    </location>
</feature>
<dbReference type="GeneID" id="39856609"/>
<dbReference type="PANTHER" id="PTHR43032">
    <property type="entry name" value="PROTEIN-METHIONINE-SULFOXIDE REDUCTASE"/>
    <property type="match status" value="1"/>
</dbReference>
<reference evidence="4 7" key="2">
    <citation type="journal article" date="2019" name="Nat. Commun.">
        <title>A new type of DNA phosphorothioation-based antiviral system in archaea.</title>
        <authorList>
            <person name="Xiong L."/>
            <person name="Liu S."/>
            <person name="Chen S."/>
            <person name="Xiao Y."/>
            <person name="Zhu B."/>
            <person name="Gao Y."/>
            <person name="Zhang Y."/>
            <person name="Chen B."/>
            <person name="Luo J."/>
            <person name="Deng Z."/>
            <person name="Chen X."/>
            <person name="Wang L."/>
            <person name="Chen S."/>
        </authorList>
    </citation>
    <scope>NUCLEOTIDE SEQUENCE [LARGE SCALE GENOMIC DNA]</scope>
    <source>
        <strain evidence="4 7">CGMCC 1.10331</strain>
    </source>
</reference>
<dbReference type="Pfam" id="PF00174">
    <property type="entry name" value="Oxidored_molyb"/>
    <property type="match status" value="1"/>
</dbReference>
<proteinExistence type="predicted"/>
<evidence type="ECO:0000313" key="7">
    <source>
        <dbReference type="Proteomes" id="UP000296733"/>
    </source>
</evidence>
<dbReference type="Gene3D" id="3.90.420.10">
    <property type="entry name" value="Oxidoreductase, molybdopterin-binding domain"/>
    <property type="match status" value="1"/>
</dbReference>
<feature type="transmembrane region" description="Helical" evidence="2">
    <location>
        <begin position="84"/>
        <end position="110"/>
    </location>
</feature>
<dbReference type="CDD" id="cd00321">
    <property type="entry name" value="SO_family_Moco"/>
    <property type="match status" value="1"/>
</dbReference>
<sequence>MGTGPAALAGRALDALSPPPRLVDWSLLAVVVLEAVTGFVSFTVGSPSGWPIFWLHRILGLTFLAFLGFKLVRVRHRLARLAEWRASTVVSVLTLLAAVGAFATGIAWVFGLDVRLAYWTLLSVHVGFGLALLPLLAWHLASRFRLPRRRDFEGRRTTLKYAALLLGGGVAYRSQELANRVLDTGGEDRRFTGSQPREGAGNGSFPVTSWVADDPDPIDRDGWTLTVAGEVETSPEYAYDELAGESGETGITGDSEEALLDCTSGWYTVQRWRGVRVGDLLETAGVRERARFVRFVSVTGYRWSLPIEEAREALLATHVGGERLSHGHGAPLRLVAPGRRGFQWVKWVHRVEVRRRDDPAQWVVTLLSGFE</sequence>
<evidence type="ECO:0000313" key="4">
    <source>
        <dbReference type="EMBL" id="QCC46357.1"/>
    </source>
</evidence>
<name>A0A1H5WRV1_9EURY</name>